<keyword evidence="1" id="KW-0472">Membrane</keyword>
<dbReference type="Pfam" id="PF04892">
    <property type="entry name" value="VanZ"/>
    <property type="match status" value="1"/>
</dbReference>
<comment type="caution">
    <text evidence="3">The sequence shown here is derived from an EMBL/GenBank/DDBJ whole genome shotgun (WGS) entry which is preliminary data.</text>
</comment>
<keyword evidence="4" id="KW-1185">Reference proteome</keyword>
<dbReference type="EMBL" id="LVXG01000023">
    <property type="protein sequence ID" value="OQP47031.1"/>
    <property type="molecule type" value="Genomic_DNA"/>
</dbReference>
<feature type="transmembrane region" description="Helical" evidence="1">
    <location>
        <begin position="78"/>
        <end position="95"/>
    </location>
</feature>
<feature type="transmembrane region" description="Helical" evidence="1">
    <location>
        <begin position="107"/>
        <end position="126"/>
    </location>
</feature>
<dbReference type="NCBIfam" id="NF037970">
    <property type="entry name" value="vanZ_1"/>
    <property type="match status" value="1"/>
</dbReference>
<feature type="transmembrane region" description="Helical" evidence="1">
    <location>
        <begin position="48"/>
        <end position="66"/>
    </location>
</feature>
<feature type="domain" description="VanZ-like" evidence="2">
    <location>
        <begin position="14"/>
        <end position="124"/>
    </location>
</feature>
<dbReference type="RefSeq" id="WP_081201040.1">
    <property type="nucleotide sequence ID" value="NZ_FOCZ01000002.1"/>
</dbReference>
<protein>
    <recommendedName>
        <fullName evidence="2">VanZ-like domain-containing protein</fullName>
    </recommendedName>
</protein>
<organism evidence="3 4">
    <name type="scientific">Niastella yeongjuensis</name>
    <dbReference type="NCBI Taxonomy" id="354355"/>
    <lineage>
        <taxon>Bacteria</taxon>
        <taxon>Pseudomonadati</taxon>
        <taxon>Bacteroidota</taxon>
        <taxon>Chitinophagia</taxon>
        <taxon>Chitinophagales</taxon>
        <taxon>Chitinophagaceae</taxon>
        <taxon>Niastella</taxon>
    </lineage>
</organism>
<dbReference type="Proteomes" id="UP000192610">
    <property type="component" value="Unassembled WGS sequence"/>
</dbReference>
<dbReference type="AlphaFoldDB" id="A0A1V9ELS8"/>
<sequence>MMRLVKKLCTWKIIPFAWTAITIILLCLPGSAIPSTGVFSTEGIDKVVHTILFGGIVLLWGFNLYFRRNDKQKWQLIIVLLTLFSIALGIGLEFLQRDYIPNRSFDGYDIIADSTGAIIAAVYHLFVRVK</sequence>
<evidence type="ECO:0000313" key="4">
    <source>
        <dbReference type="Proteomes" id="UP000192610"/>
    </source>
</evidence>
<accession>A0A1V9ELS8</accession>
<dbReference type="PANTHER" id="PTHR28008">
    <property type="entry name" value="DOMAIN PROTEIN, PUTATIVE (AFU_ORTHOLOGUE AFUA_3G10980)-RELATED"/>
    <property type="match status" value="1"/>
</dbReference>
<name>A0A1V9ELS8_9BACT</name>
<dbReference type="PANTHER" id="PTHR28008:SF1">
    <property type="entry name" value="DOMAIN PROTEIN, PUTATIVE (AFU_ORTHOLOGUE AFUA_3G10980)-RELATED"/>
    <property type="match status" value="1"/>
</dbReference>
<gene>
    <name evidence="3" type="ORF">A4H97_05810</name>
</gene>
<proteinExistence type="predicted"/>
<dbReference type="InterPro" id="IPR006976">
    <property type="entry name" value="VanZ-like"/>
</dbReference>
<evidence type="ECO:0000313" key="3">
    <source>
        <dbReference type="EMBL" id="OQP47031.1"/>
    </source>
</evidence>
<dbReference type="OrthoDB" id="1524985at2"/>
<evidence type="ECO:0000259" key="2">
    <source>
        <dbReference type="Pfam" id="PF04892"/>
    </source>
</evidence>
<reference evidence="4" key="1">
    <citation type="submission" date="2016-04" db="EMBL/GenBank/DDBJ databases">
        <authorList>
            <person name="Chen L."/>
            <person name="Zhuang W."/>
            <person name="Wang G."/>
        </authorList>
    </citation>
    <scope>NUCLEOTIDE SEQUENCE [LARGE SCALE GENOMIC DNA]</scope>
    <source>
        <strain evidence="4">17621</strain>
    </source>
</reference>
<dbReference type="STRING" id="354355.SAMN05660816_01188"/>
<evidence type="ECO:0000256" key="1">
    <source>
        <dbReference type="SAM" id="Phobius"/>
    </source>
</evidence>
<keyword evidence="1" id="KW-1133">Transmembrane helix</keyword>
<keyword evidence="1" id="KW-0812">Transmembrane</keyword>